<protein>
    <recommendedName>
        <fullName evidence="2">DUF397 domain-containing protein</fullName>
    </recommendedName>
</protein>
<dbReference type="InterPro" id="IPR007278">
    <property type="entry name" value="DUF397"/>
</dbReference>
<name>A0ABT9NWT7_9ACTN</name>
<feature type="region of interest" description="Disordered" evidence="1">
    <location>
        <begin position="1"/>
        <end position="22"/>
    </location>
</feature>
<dbReference type="Proteomes" id="UP001235712">
    <property type="component" value="Unassembled WGS sequence"/>
</dbReference>
<dbReference type="Pfam" id="PF04149">
    <property type="entry name" value="DUF397"/>
    <property type="match status" value="1"/>
</dbReference>
<organism evidence="3 4">
    <name type="scientific">Kineosporia succinea</name>
    <dbReference type="NCBI Taxonomy" id="84632"/>
    <lineage>
        <taxon>Bacteria</taxon>
        <taxon>Bacillati</taxon>
        <taxon>Actinomycetota</taxon>
        <taxon>Actinomycetes</taxon>
        <taxon>Kineosporiales</taxon>
        <taxon>Kineosporiaceae</taxon>
        <taxon>Kineosporia</taxon>
    </lineage>
</organism>
<comment type="caution">
    <text evidence="3">The sequence shown here is derived from an EMBL/GenBank/DDBJ whole genome shotgun (WGS) entry which is preliminary data.</text>
</comment>
<accession>A0ABT9NWT7</accession>
<evidence type="ECO:0000256" key="1">
    <source>
        <dbReference type="SAM" id="MobiDB-lite"/>
    </source>
</evidence>
<evidence type="ECO:0000313" key="3">
    <source>
        <dbReference type="EMBL" id="MDP9824888.1"/>
    </source>
</evidence>
<evidence type="ECO:0000313" key="4">
    <source>
        <dbReference type="Proteomes" id="UP001235712"/>
    </source>
</evidence>
<gene>
    <name evidence="3" type="ORF">J2S57_000637</name>
</gene>
<feature type="domain" description="DUF397" evidence="2">
    <location>
        <begin position="9"/>
        <end position="61"/>
    </location>
</feature>
<dbReference type="RefSeq" id="WP_307238102.1">
    <property type="nucleotide sequence ID" value="NZ_JAUSQZ010000001.1"/>
</dbReference>
<dbReference type="EMBL" id="JAUSQZ010000001">
    <property type="protein sequence ID" value="MDP9824888.1"/>
    <property type="molecule type" value="Genomic_DNA"/>
</dbReference>
<proteinExistence type="predicted"/>
<evidence type="ECO:0000259" key="2">
    <source>
        <dbReference type="Pfam" id="PF04149"/>
    </source>
</evidence>
<keyword evidence="4" id="KW-1185">Reference proteome</keyword>
<reference evidence="3 4" key="1">
    <citation type="submission" date="2023-07" db="EMBL/GenBank/DDBJ databases">
        <title>Sequencing the genomes of 1000 actinobacteria strains.</title>
        <authorList>
            <person name="Klenk H.-P."/>
        </authorList>
    </citation>
    <scope>NUCLEOTIDE SEQUENCE [LARGE SCALE GENOMIC DNA]</scope>
    <source>
        <strain evidence="3 4">DSM 44388</strain>
    </source>
</reference>
<sequence>MSTTPDPTQWIKARRSSATGSCVEMRQHQAAVEVRDTKQHGRGPTLRLAPAGFSAWVSSAKSGELDHLVH</sequence>